<dbReference type="Gene3D" id="3.40.47.10">
    <property type="match status" value="1"/>
</dbReference>
<name>A0A9P9DR66_9PLEO</name>
<organism evidence="5 6">
    <name type="scientific">Dendryphion nanum</name>
    <dbReference type="NCBI Taxonomy" id="256645"/>
    <lineage>
        <taxon>Eukaryota</taxon>
        <taxon>Fungi</taxon>
        <taxon>Dikarya</taxon>
        <taxon>Ascomycota</taxon>
        <taxon>Pezizomycotina</taxon>
        <taxon>Dothideomycetes</taxon>
        <taxon>Pleosporomycetidae</taxon>
        <taxon>Pleosporales</taxon>
        <taxon>Torulaceae</taxon>
        <taxon>Dendryphion</taxon>
    </lineage>
</organism>
<dbReference type="Gene3D" id="2.40.50.840">
    <property type="match status" value="1"/>
</dbReference>
<reference evidence="5" key="1">
    <citation type="journal article" date="2021" name="Nat. Commun.">
        <title>Genetic determinants of endophytism in the Arabidopsis root mycobiome.</title>
        <authorList>
            <person name="Mesny F."/>
            <person name="Miyauchi S."/>
            <person name="Thiergart T."/>
            <person name="Pickel B."/>
            <person name="Atanasova L."/>
            <person name="Karlsson M."/>
            <person name="Huettel B."/>
            <person name="Barry K.W."/>
            <person name="Haridas S."/>
            <person name="Chen C."/>
            <person name="Bauer D."/>
            <person name="Andreopoulos W."/>
            <person name="Pangilinan J."/>
            <person name="LaButti K."/>
            <person name="Riley R."/>
            <person name="Lipzen A."/>
            <person name="Clum A."/>
            <person name="Drula E."/>
            <person name="Henrissat B."/>
            <person name="Kohler A."/>
            <person name="Grigoriev I.V."/>
            <person name="Martin F.M."/>
            <person name="Hacquard S."/>
        </authorList>
    </citation>
    <scope>NUCLEOTIDE SEQUENCE</scope>
    <source>
        <strain evidence="5">MPI-CAGE-CH-0243</strain>
    </source>
</reference>
<evidence type="ECO:0000256" key="1">
    <source>
        <dbReference type="ARBA" id="ARBA00010982"/>
    </source>
</evidence>
<keyword evidence="3" id="KW-0012">Acyltransferase</keyword>
<comment type="similarity">
    <text evidence="1">Belongs to the thiolase-like superfamily. Thiolase family.</text>
</comment>
<dbReference type="Pfam" id="PF18313">
    <property type="entry name" value="TLP1_add_C"/>
    <property type="match status" value="1"/>
</dbReference>
<evidence type="ECO:0000259" key="4">
    <source>
        <dbReference type="Pfam" id="PF18313"/>
    </source>
</evidence>
<dbReference type="GO" id="GO:0016746">
    <property type="term" value="F:acyltransferase activity"/>
    <property type="evidence" value="ECO:0007669"/>
    <property type="project" value="UniProtKB-KW"/>
</dbReference>
<evidence type="ECO:0000313" key="5">
    <source>
        <dbReference type="EMBL" id="KAH7123788.1"/>
    </source>
</evidence>
<dbReference type="PANTHER" id="PTHR18919:SF139">
    <property type="entry name" value="THIOLASE-LIKE PROTEIN TYPE 1 ADDITIONAL C-TERMINAL DOMAIN-CONTAINING PROTEIN"/>
    <property type="match status" value="1"/>
</dbReference>
<dbReference type="EMBL" id="JAGMWT010000008">
    <property type="protein sequence ID" value="KAH7123788.1"/>
    <property type="molecule type" value="Genomic_DNA"/>
</dbReference>
<gene>
    <name evidence="5" type="ORF">B0J11DRAFT_435401</name>
</gene>
<dbReference type="SUPFAM" id="SSF53901">
    <property type="entry name" value="Thiolase-like"/>
    <property type="match status" value="1"/>
</dbReference>
<protein>
    <submittedName>
        <fullName evidence="5">Acetyl-CoA acetyltransferase-like protein</fullName>
    </submittedName>
</protein>
<keyword evidence="6" id="KW-1185">Reference proteome</keyword>
<feature type="domain" description="Thiolase-like protein type 1 additional C-terminal" evidence="4">
    <location>
        <begin position="442"/>
        <end position="512"/>
    </location>
</feature>
<accession>A0A9P9DR66</accession>
<sequence length="531" mass="56602">MDPLTPIIIGISDLKNPSLATTPTPPEPASLIHSAILAAINDASPTSPAQLQAAIDSIDVVKTWTWPYADLPGLLAGMLGLKEGDLKRKFYSEHGGDKPGRLVDEAARRLSRGEGKVMVCCGGETLASLSACAAAGKFPPPGWTEPSEDITKVFTPTGIDLGDDIRAIHGIGTPIQVYPLYENAFRAHRSQSMADNHRESARLYAEFAAIAEKNPHAWFSGKRETEETIGKVGGRNRMICSPYPLLMNAFNTVNLASAVILTTTSHAETLGIPRSKWIYPLTGTGTSSPSSFLTRSTFSTSPALTLTLRAALSTSATPVSALSHLDIYSCFPIVPKLAATALNLPITDSPLPLTLLGGLTSFGGAGNNYGMHGITECVRRLRAERAGDAEDKRGLVLCNGGVLTYMYAVVLGTQPREGGGYTEGNPLDGVVAEEEETKIVGMEGCEGDAVVETYTVEFAKSGKPLRGYIVGRLSGDGRRFLANHGDENTLLLMASGNEEIVGKKGSVRRDGEREGRNLFVFEEGRGTRARI</sequence>
<dbReference type="InterPro" id="IPR040771">
    <property type="entry name" value="TLP1_add_C"/>
</dbReference>
<dbReference type="Proteomes" id="UP000700596">
    <property type="component" value="Unassembled WGS sequence"/>
</dbReference>
<evidence type="ECO:0000256" key="3">
    <source>
        <dbReference type="ARBA" id="ARBA00023315"/>
    </source>
</evidence>
<keyword evidence="2" id="KW-0808">Transferase</keyword>
<dbReference type="AlphaFoldDB" id="A0A9P9DR66"/>
<dbReference type="OrthoDB" id="435240at2759"/>
<proteinExistence type="inferred from homology"/>
<comment type="caution">
    <text evidence="5">The sequence shown here is derived from an EMBL/GenBank/DDBJ whole genome shotgun (WGS) entry which is preliminary data.</text>
</comment>
<dbReference type="PANTHER" id="PTHR18919">
    <property type="entry name" value="ACETYL-COA C-ACYLTRANSFERASE"/>
    <property type="match status" value="1"/>
</dbReference>
<evidence type="ECO:0000256" key="2">
    <source>
        <dbReference type="ARBA" id="ARBA00022679"/>
    </source>
</evidence>
<dbReference type="InterPro" id="IPR016039">
    <property type="entry name" value="Thiolase-like"/>
</dbReference>
<evidence type="ECO:0000313" key="6">
    <source>
        <dbReference type="Proteomes" id="UP000700596"/>
    </source>
</evidence>